<sequence>MKPHKKSIRDFFSPAPPSTTHTPPPQTNIHIPAQSQTAPVPHSASTTTTATTTTTTTRRITSNGTEVVLNSDSDDDSLPDLDFGITAPKPNPPKTATITTRYKRTSDNDEDGLRIPTKKARDDKKKFDSLVQTAQKNLETERKIQEHKAVLNKAVEETVTTPITINEETLGQAVQDDDHDPHKAHRLLQAMQRTNATQMEPVFYFFENDVDAIPMQKKFPINILPQHRWASNFQRPDTRDQAFMTGFAQHIFRVQELPKELASWMIDQICCNQNEALNCKYLEILEAHHDHLHDLLDSQRLDAIFKTIGTNITQLETNTQLLPQSVPQSEIKTCIPPFLKPITRLLTRAAPWLQTATRSHALYLLCHVCLDTRVTADFDILHAVQDAIEAIMCNFADNNKLISGVQGPPPQDDVPILIASQLNTIIPQLLTKVTHPVLQRNLTCALPAKCPLTAYLQRHLALSFLLHPIPVSTSLADHTAHNLVLDHVAKSPDFFINKNTDYGHLAARLALLDIAIGPGLLAVPYQPLSSSAPSEVGSSPIQAPVPASSEVRQFNEQIDALAQQIKLLGNSIVEAGAVVDIAILETKNSIERMCARLEHASRIGGKKIHDVFGSDEEDSQLRLGKFFKKAPKPSASALSRGIFKQNEESDLDLVDATQT</sequence>
<feature type="region of interest" description="Disordered" evidence="1">
    <location>
        <begin position="1"/>
        <end position="76"/>
    </location>
</feature>
<dbReference type="OrthoDB" id="5350396at2759"/>
<dbReference type="EMBL" id="KI963964">
    <property type="protein sequence ID" value="EUC46546.1"/>
    <property type="molecule type" value="Genomic_DNA"/>
</dbReference>
<reference evidence="2 3" key="1">
    <citation type="journal article" date="2013" name="PLoS Genet.">
        <title>Comparative genome structure, secondary metabolite, and effector coding capacity across Cochliobolus pathogens.</title>
        <authorList>
            <person name="Condon B.J."/>
            <person name="Leng Y."/>
            <person name="Wu D."/>
            <person name="Bushley K.E."/>
            <person name="Ohm R.A."/>
            <person name="Otillar R."/>
            <person name="Martin J."/>
            <person name="Schackwitz W."/>
            <person name="Grimwood J."/>
            <person name="MohdZainudin N."/>
            <person name="Xue C."/>
            <person name="Wang R."/>
            <person name="Manning V.A."/>
            <person name="Dhillon B."/>
            <person name="Tu Z.J."/>
            <person name="Steffenson B.J."/>
            <person name="Salamov A."/>
            <person name="Sun H."/>
            <person name="Lowry S."/>
            <person name="LaButti K."/>
            <person name="Han J."/>
            <person name="Copeland A."/>
            <person name="Lindquist E."/>
            <person name="Barry K."/>
            <person name="Schmutz J."/>
            <person name="Baker S.E."/>
            <person name="Ciuffetti L.M."/>
            <person name="Grigoriev I.V."/>
            <person name="Zhong S."/>
            <person name="Turgeon B.G."/>
        </authorList>
    </citation>
    <scope>NUCLEOTIDE SEQUENCE [LARGE SCALE GENOMIC DNA]</scope>
    <source>
        <strain evidence="2 3">ATCC 44560</strain>
    </source>
</reference>
<dbReference type="Proteomes" id="UP000054032">
    <property type="component" value="Unassembled WGS sequence"/>
</dbReference>
<dbReference type="KEGG" id="bor:COCMIDRAFT_35780"/>
<dbReference type="GeneID" id="19122866"/>
<dbReference type="STRING" id="930090.W6ZS69"/>
<name>W6ZS69_COCMI</name>
<feature type="compositionally biased region" description="Low complexity" evidence="1">
    <location>
        <begin position="43"/>
        <end position="57"/>
    </location>
</feature>
<evidence type="ECO:0000256" key="1">
    <source>
        <dbReference type="SAM" id="MobiDB-lite"/>
    </source>
</evidence>
<proteinExistence type="predicted"/>
<keyword evidence="3" id="KW-1185">Reference proteome</keyword>
<evidence type="ECO:0000313" key="2">
    <source>
        <dbReference type="EMBL" id="EUC46546.1"/>
    </source>
</evidence>
<protein>
    <submittedName>
        <fullName evidence="2">Uncharacterized protein</fullName>
    </submittedName>
</protein>
<organism evidence="2 3">
    <name type="scientific">Bipolaris oryzae ATCC 44560</name>
    <dbReference type="NCBI Taxonomy" id="930090"/>
    <lineage>
        <taxon>Eukaryota</taxon>
        <taxon>Fungi</taxon>
        <taxon>Dikarya</taxon>
        <taxon>Ascomycota</taxon>
        <taxon>Pezizomycotina</taxon>
        <taxon>Dothideomycetes</taxon>
        <taxon>Pleosporomycetidae</taxon>
        <taxon>Pleosporales</taxon>
        <taxon>Pleosporineae</taxon>
        <taxon>Pleosporaceae</taxon>
        <taxon>Bipolaris</taxon>
    </lineage>
</organism>
<feature type="compositionally biased region" description="Pro residues" evidence="1">
    <location>
        <begin position="14"/>
        <end position="26"/>
    </location>
</feature>
<accession>W6ZS69</accession>
<dbReference type="HOGENOM" id="CLU_408603_0_0_1"/>
<dbReference type="AlphaFoldDB" id="W6ZS69"/>
<gene>
    <name evidence="2" type="ORF">COCMIDRAFT_35780</name>
</gene>
<dbReference type="RefSeq" id="XP_007686887.1">
    <property type="nucleotide sequence ID" value="XM_007688697.1"/>
</dbReference>
<evidence type="ECO:0000313" key="3">
    <source>
        <dbReference type="Proteomes" id="UP000054032"/>
    </source>
</evidence>
<dbReference type="eggNOG" id="ENOG502SPAM">
    <property type="taxonomic scope" value="Eukaryota"/>
</dbReference>